<dbReference type="CDD" id="cd04863">
    <property type="entry name" value="MtLigD_Pol_like"/>
    <property type="match status" value="1"/>
</dbReference>
<protein>
    <recommendedName>
        <fullName evidence="1">DNA ligase D polymerase domain-containing protein</fullName>
    </recommendedName>
</protein>
<dbReference type="Pfam" id="PF21686">
    <property type="entry name" value="LigD_Prim-Pol"/>
    <property type="match status" value="1"/>
</dbReference>
<gene>
    <name evidence="2" type="ORF">GCM10009533_15020</name>
</gene>
<dbReference type="InterPro" id="IPR014145">
    <property type="entry name" value="LigD_pol_dom"/>
</dbReference>
<evidence type="ECO:0000259" key="1">
    <source>
        <dbReference type="Pfam" id="PF21686"/>
    </source>
</evidence>
<dbReference type="PANTHER" id="PTHR42705:SF2">
    <property type="entry name" value="BIFUNCTIONAL NON-HOMOLOGOUS END JOINING PROTEIN LIGD"/>
    <property type="match status" value="1"/>
</dbReference>
<dbReference type="Gene3D" id="3.90.920.10">
    <property type="entry name" value="DNA primase, PRIM domain"/>
    <property type="match status" value="1"/>
</dbReference>
<dbReference type="InterPro" id="IPR033649">
    <property type="entry name" value="MtLigD_Pol-like"/>
</dbReference>
<comment type="caution">
    <text evidence="2">The sequence shown here is derived from an EMBL/GenBank/DDBJ whole genome shotgun (WGS) entry which is preliminary data.</text>
</comment>
<dbReference type="Proteomes" id="UP001500729">
    <property type="component" value="Unassembled WGS sequence"/>
</dbReference>
<dbReference type="PANTHER" id="PTHR42705">
    <property type="entry name" value="BIFUNCTIONAL NON-HOMOLOGOUS END JOINING PROTEIN LIGD"/>
    <property type="match status" value="1"/>
</dbReference>
<evidence type="ECO:0000313" key="3">
    <source>
        <dbReference type="Proteomes" id="UP001500729"/>
    </source>
</evidence>
<keyword evidence="3" id="KW-1185">Reference proteome</keyword>
<name>A0ABN1CDF6_SACER</name>
<proteinExistence type="predicted"/>
<sequence length="302" mass="33488">MAGSDVTVEVSGRRLKLSNLDKVLYPVTGFTKRDVVDYYQRVAPAMLPHLRDRAATLIRFPDGVGGFSFYEKNVGRHAPDWLPTVALISGAEGTGRALNHHVVVNDLPTLVWTANLAALELHVLQWKVDADGTRNPPDILVFDLDPGEPATIVDCCRVAELLHDVLRAEGLRPYPKTSGSKGLQLYCPVRVDSPKRTSEYAKEIAQHMQAEHPESVVAKMAKAEREGKVFIDWSQNNTAKTTVAPYSLRARARPTVSTPVTWDEVRGCTKPDELVFTSDDVLRRLDRHGDLMADMEDSPTPL</sequence>
<feature type="domain" description="DNA ligase D polymerase" evidence="1">
    <location>
        <begin position="31"/>
        <end position="291"/>
    </location>
</feature>
<dbReference type="NCBIfam" id="TIGR02778">
    <property type="entry name" value="ligD_pol"/>
    <property type="match status" value="1"/>
</dbReference>
<organism evidence="2 3">
    <name type="scientific">Saccharopolyspora erythraea</name>
    <name type="common">Streptomyces erythraeus</name>
    <dbReference type="NCBI Taxonomy" id="1836"/>
    <lineage>
        <taxon>Bacteria</taxon>
        <taxon>Bacillati</taxon>
        <taxon>Actinomycetota</taxon>
        <taxon>Actinomycetes</taxon>
        <taxon>Pseudonocardiales</taxon>
        <taxon>Pseudonocardiaceae</taxon>
        <taxon>Saccharopolyspora</taxon>
    </lineage>
</organism>
<dbReference type="EMBL" id="BAAAGS010000007">
    <property type="protein sequence ID" value="GAA0516904.1"/>
    <property type="molecule type" value="Genomic_DNA"/>
</dbReference>
<evidence type="ECO:0000313" key="2">
    <source>
        <dbReference type="EMBL" id="GAA0516904.1"/>
    </source>
</evidence>
<reference evidence="2 3" key="1">
    <citation type="journal article" date="2019" name="Int. J. Syst. Evol. Microbiol.">
        <title>The Global Catalogue of Microorganisms (GCM) 10K type strain sequencing project: providing services to taxonomists for standard genome sequencing and annotation.</title>
        <authorList>
            <consortium name="The Broad Institute Genomics Platform"/>
            <consortium name="The Broad Institute Genome Sequencing Center for Infectious Disease"/>
            <person name="Wu L."/>
            <person name="Ma J."/>
        </authorList>
    </citation>
    <scope>NUCLEOTIDE SEQUENCE [LARGE SCALE GENOMIC DNA]</scope>
    <source>
        <strain evidence="2 3">JCM 10303</strain>
    </source>
</reference>
<accession>A0ABN1CDF6</accession>
<dbReference type="InterPro" id="IPR052171">
    <property type="entry name" value="NHEJ_LigD"/>
</dbReference>
<dbReference type="RefSeq" id="WP_009942151.1">
    <property type="nucleotide sequence ID" value="NZ_BAAAGS010000007.1"/>
</dbReference>